<reference evidence="4" key="1">
    <citation type="submission" date="2016-10" db="EMBL/GenBank/DDBJ databases">
        <authorList>
            <person name="Varghese N."/>
        </authorList>
    </citation>
    <scope>NUCLEOTIDE SEQUENCE [LARGE SCALE GENOMIC DNA]</scope>
    <source>
        <strain evidence="4">DSM 12489</strain>
    </source>
</reference>
<evidence type="ECO:0000313" key="3">
    <source>
        <dbReference type="EMBL" id="SDW79359.1"/>
    </source>
</evidence>
<keyword evidence="1" id="KW-0472">Membrane</keyword>
<evidence type="ECO:0000313" key="4">
    <source>
        <dbReference type="Proteomes" id="UP000182589"/>
    </source>
</evidence>
<gene>
    <name evidence="2" type="ORF">Heshes_07400</name>
    <name evidence="3" type="ORF">SAMN04489725_1156</name>
</gene>
<protein>
    <submittedName>
        <fullName evidence="3">Uncharacterized protein</fullName>
    </submittedName>
</protein>
<organism evidence="3 4">
    <name type="scientific">Alicyclobacillus hesperidum</name>
    <dbReference type="NCBI Taxonomy" id="89784"/>
    <lineage>
        <taxon>Bacteria</taxon>
        <taxon>Bacillati</taxon>
        <taxon>Bacillota</taxon>
        <taxon>Bacilli</taxon>
        <taxon>Bacillales</taxon>
        <taxon>Alicyclobacillaceae</taxon>
        <taxon>Alicyclobacillus</taxon>
    </lineage>
</organism>
<keyword evidence="1" id="KW-0812">Transmembrane</keyword>
<dbReference type="Proteomes" id="UP001157137">
    <property type="component" value="Unassembled WGS sequence"/>
</dbReference>
<dbReference type="EMBL" id="BSRA01000003">
    <property type="protein sequence ID" value="GLV13056.1"/>
    <property type="molecule type" value="Genomic_DNA"/>
</dbReference>
<keyword evidence="1" id="KW-1133">Transmembrane helix</keyword>
<dbReference type="RefSeq" id="WP_040290321.1">
    <property type="nucleotide sequence ID" value="NZ_BSRA01000003.1"/>
</dbReference>
<keyword evidence="4" id="KW-1185">Reference proteome</keyword>
<dbReference type="AlphaFoldDB" id="A0A1H2WH68"/>
<evidence type="ECO:0000256" key="1">
    <source>
        <dbReference type="SAM" id="Phobius"/>
    </source>
</evidence>
<dbReference type="EMBL" id="FNOJ01000015">
    <property type="protein sequence ID" value="SDW79359.1"/>
    <property type="molecule type" value="Genomic_DNA"/>
</dbReference>
<name>A0A1H2WH68_9BACL</name>
<reference evidence="2" key="3">
    <citation type="submission" date="2023-02" db="EMBL/GenBank/DDBJ databases">
        <title>Proposal of a novel subspecies: Alicyclobacillus hesperidum subspecies aegle.</title>
        <authorList>
            <person name="Goto K."/>
            <person name="Fujii T."/>
            <person name="Yasui K."/>
            <person name="Mochida K."/>
            <person name="Kato-Tanaka Y."/>
            <person name="Morohoshi S."/>
            <person name="An S.Y."/>
            <person name="Kasai H."/>
            <person name="Yokota A."/>
        </authorList>
    </citation>
    <scope>NUCLEOTIDE SEQUENCE</scope>
    <source>
        <strain evidence="2">DSM 12766</strain>
    </source>
</reference>
<proteinExistence type="predicted"/>
<feature type="transmembrane region" description="Helical" evidence="1">
    <location>
        <begin position="7"/>
        <end position="30"/>
    </location>
</feature>
<dbReference type="Proteomes" id="UP000182589">
    <property type="component" value="Unassembled WGS sequence"/>
</dbReference>
<reference evidence="3" key="2">
    <citation type="submission" date="2016-10" db="EMBL/GenBank/DDBJ databases">
        <authorList>
            <person name="de Groot N.N."/>
        </authorList>
    </citation>
    <scope>NUCLEOTIDE SEQUENCE [LARGE SCALE GENOMIC DNA]</scope>
    <source>
        <strain evidence="3">DSM 12489</strain>
    </source>
</reference>
<accession>A0A1H2WH68</accession>
<evidence type="ECO:0000313" key="2">
    <source>
        <dbReference type="EMBL" id="GLV13056.1"/>
    </source>
</evidence>
<sequence>MHLLTIALVVLLGLAVICLAIIAFVALTIYWTLEPILNVLGKISTGLEIGRFLYHRLEWLRRRRYKNWYQDR</sequence>